<dbReference type="AlphaFoldDB" id="A0A2Z3GXE0"/>
<dbReference type="PANTHER" id="PTHR33678:SF1">
    <property type="entry name" value="BLL1576 PROTEIN"/>
    <property type="match status" value="1"/>
</dbReference>
<feature type="domain" description="Transposase IS66 central" evidence="2">
    <location>
        <begin position="97"/>
        <end position="353"/>
    </location>
</feature>
<evidence type="ECO:0000256" key="1">
    <source>
        <dbReference type="SAM" id="MobiDB-lite"/>
    </source>
</evidence>
<proteinExistence type="predicted"/>
<dbReference type="PANTHER" id="PTHR33678">
    <property type="entry name" value="BLL1576 PROTEIN"/>
    <property type="match status" value="1"/>
</dbReference>
<evidence type="ECO:0000313" key="4">
    <source>
        <dbReference type="Proteomes" id="UP000245802"/>
    </source>
</evidence>
<dbReference type="EMBL" id="CP025958">
    <property type="protein sequence ID" value="AWM39149.1"/>
    <property type="molecule type" value="Genomic_DNA"/>
</dbReference>
<feature type="region of interest" description="Disordered" evidence="1">
    <location>
        <begin position="1"/>
        <end position="94"/>
    </location>
</feature>
<sequence>MLRPAPRVHRRVDGRATRSRTGHVLRPPHGQEELRLPPLRPGGGAGRAAHHDRRSGPGRPDRQGVVRSGAADPRRHRQVRRPHAGPSTRRPTGPVRVTIATSTLGDWLFRASELLTPLYELMHARVLRSRVIHGDDTGVKLRVPGSHRTAKAYIGDADHPYVLFDFTTDYTADGPKQFLAGYKGYLQADALAQYEGLYGERKVQHVCCVAHARRKFVAAHDTGDERAAQALGLFGRLYAIERALPPLLPPSDDPAVRELRRHREEQRRALRGRDAEPVWDELSKWLTEQKPGALPKSPLGTAIGYATNNWGALKRYLEQGFLALDNNLSERTLRAIALGRNNWGVFGSAGGGRTAAVLFSVIGTCKHLGLDPFAYLREALPGVFAPGENQTTERLMDGLPDRWLLNRTRDQTAPDAATR</sequence>
<feature type="compositionally biased region" description="Basic residues" evidence="1">
    <location>
        <begin position="74"/>
        <end position="83"/>
    </location>
</feature>
<dbReference type="Pfam" id="PF03050">
    <property type="entry name" value="DDE_Tnp_IS66"/>
    <property type="match status" value="1"/>
</dbReference>
<dbReference type="Proteomes" id="UP000245802">
    <property type="component" value="Chromosome"/>
</dbReference>
<dbReference type="NCBIfam" id="NF033517">
    <property type="entry name" value="transpos_IS66"/>
    <property type="match status" value="1"/>
</dbReference>
<reference evidence="3 4" key="1">
    <citation type="submission" date="2018-01" db="EMBL/GenBank/DDBJ databases">
        <title>G. obscuriglobus.</title>
        <authorList>
            <person name="Franke J."/>
            <person name="Blomberg W."/>
            <person name="Selmecki A."/>
        </authorList>
    </citation>
    <scope>NUCLEOTIDE SEQUENCE [LARGE SCALE GENOMIC DNA]</scope>
    <source>
        <strain evidence="3 4">DSM 5831</strain>
    </source>
</reference>
<gene>
    <name evidence="3" type="ORF">C1280_20610</name>
</gene>
<evidence type="ECO:0000259" key="2">
    <source>
        <dbReference type="Pfam" id="PF03050"/>
    </source>
</evidence>
<dbReference type="OrthoDB" id="227350at2"/>
<name>A0A2Z3GXE0_9BACT</name>
<protein>
    <recommendedName>
        <fullName evidence="2">Transposase IS66 central domain-containing protein</fullName>
    </recommendedName>
</protein>
<dbReference type="InterPro" id="IPR004291">
    <property type="entry name" value="Transposase_IS66_central"/>
</dbReference>
<dbReference type="InterPro" id="IPR052344">
    <property type="entry name" value="Transposase-related"/>
</dbReference>
<evidence type="ECO:0000313" key="3">
    <source>
        <dbReference type="EMBL" id="AWM39149.1"/>
    </source>
</evidence>
<accession>A0A2Z3GXE0</accession>
<organism evidence="3 4">
    <name type="scientific">Gemmata obscuriglobus</name>
    <dbReference type="NCBI Taxonomy" id="114"/>
    <lineage>
        <taxon>Bacteria</taxon>
        <taxon>Pseudomonadati</taxon>
        <taxon>Planctomycetota</taxon>
        <taxon>Planctomycetia</taxon>
        <taxon>Gemmatales</taxon>
        <taxon>Gemmataceae</taxon>
        <taxon>Gemmata</taxon>
    </lineage>
</organism>
<feature type="compositionally biased region" description="Basic residues" evidence="1">
    <location>
        <begin position="1"/>
        <end position="10"/>
    </location>
</feature>
<keyword evidence="4" id="KW-1185">Reference proteome</keyword>
<dbReference type="KEGG" id="gog:C1280_20610"/>